<gene>
    <name evidence="1" type="ORF">A1Q2_07399</name>
</gene>
<comment type="caution">
    <text evidence="1">The sequence shown here is derived from an EMBL/GenBank/DDBJ whole genome shotgun (WGS) entry which is preliminary data.</text>
</comment>
<proteinExistence type="predicted"/>
<organism evidence="1 2">
    <name type="scientific">Trichosporon asahii var. asahii (strain CBS 8904)</name>
    <name type="common">Yeast</name>
    <dbReference type="NCBI Taxonomy" id="1220162"/>
    <lineage>
        <taxon>Eukaryota</taxon>
        <taxon>Fungi</taxon>
        <taxon>Dikarya</taxon>
        <taxon>Basidiomycota</taxon>
        <taxon>Agaricomycotina</taxon>
        <taxon>Tremellomycetes</taxon>
        <taxon>Trichosporonales</taxon>
        <taxon>Trichosporonaceae</taxon>
        <taxon>Trichosporon</taxon>
    </lineage>
</organism>
<sequence>MNSGSPHWPRFWHTVDHLRSLQAMARGYDLQPVISAKAAQLYRNRRPDTLVSAQPRRSTTFPPKLEDYAPAIQGEVSLALEFIAFQDSSNLRHLEAMEFRYRGLIDFALEIPAPEGSRRYLELRDRYGKLRDFIKSFGEPKGRHPLHTLEKLEAEVQSRILFYAIAEHMKYNRFALHKAKL</sequence>
<dbReference type="EMBL" id="AMBO01000391">
    <property type="protein sequence ID" value="EKC98385.1"/>
    <property type="molecule type" value="Genomic_DNA"/>
</dbReference>
<evidence type="ECO:0000313" key="2">
    <source>
        <dbReference type="Proteomes" id="UP000006757"/>
    </source>
</evidence>
<dbReference type="Proteomes" id="UP000006757">
    <property type="component" value="Unassembled WGS sequence"/>
</dbReference>
<keyword evidence="2" id="KW-1185">Reference proteome</keyword>
<accession>K1VC42</accession>
<dbReference type="AlphaFoldDB" id="K1VC42"/>
<evidence type="ECO:0000313" key="1">
    <source>
        <dbReference type="EMBL" id="EKC98385.1"/>
    </source>
</evidence>
<name>K1VC42_TRIAC</name>
<dbReference type="InParanoid" id="K1VC42"/>
<dbReference type="HOGENOM" id="CLU_1490021_0_0_1"/>
<protein>
    <submittedName>
        <fullName evidence="1">Uncharacterized protein</fullName>
    </submittedName>
</protein>
<reference evidence="1 2" key="1">
    <citation type="journal article" date="2012" name="Eukaryot. Cell">
        <title>Genome sequence of the Trichosporon asahii environmental strain CBS 8904.</title>
        <authorList>
            <person name="Yang R.Y."/>
            <person name="Li H.T."/>
            <person name="Zhu H."/>
            <person name="Zhou G.P."/>
            <person name="Wang M."/>
            <person name="Wang L."/>
        </authorList>
    </citation>
    <scope>NUCLEOTIDE SEQUENCE [LARGE SCALE GENOMIC DNA]</scope>
    <source>
        <strain evidence="1 2">CBS 8904</strain>
    </source>
</reference>